<comment type="similarity">
    <text evidence="2">Belongs to the SHI protein family.</text>
</comment>
<evidence type="ECO:0000256" key="5">
    <source>
        <dbReference type="ARBA" id="ARBA00023125"/>
    </source>
</evidence>
<proteinExistence type="inferred from homology"/>
<dbReference type="NCBIfam" id="TIGR01623">
    <property type="entry name" value="put_zinc_LRP1"/>
    <property type="match status" value="1"/>
</dbReference>
<evidence type="ECO:0000256" key="1">
    <source>
        <dbReference type="ARBA" id="ARBA00004123"/>
    </source>
</evidence>
<keyword evidence="4" id="KW-0862">Zinc</keyword>
<evidence type="ECO:0000256" key="2">
    <source>
        <dbReference type="ARBA" id="ARBA00006911"/>
    </source>
</evidence>
<keyword evidence="3" id="KW-0479">Metal-binding</keyword>
<comment type="caution">
    <text evidence="9">The sequence shown here is derived from an EMBL/GenBank/DDBJ whole genome shotgun (WGS) entry which is preliminary data.</text>
</comment>
<evidence type="ECO:0000313" key="10">
    <source>
        <dbReference type="EMBL" id="KAJ6828584.1"/>
    </source>
</evidence>
<dbReference type="GO" id="GO:0045893">
    <property type="term" value="P:positive regulation of DNA-templated transcription"/>
    <property type="evidence" value="ECO:0007669"/>
    <property type="project" value="TreeGrafter"/>
</dbReference>
<feature type="region of interest" description="Disordered" evidence="8">
    <location>
        <begin position="118"/>
        <end position="159"/>
    </location>
</feature>
<dbReference type="PANTHER" id="PTHR31604:SF2">
    <property type="entry name" value="PROTEIN SHI RELATED SEQUENCE 7"/>
    <property type="match status" value="1"/>
</dbReference>
<reference evidence="9" key="2">
    <citation type="submission" date="2023-04" db="EMBL/GenBank/DDBJ databases">
        <authorList>
            <person name="Bruccoleri R.E."/>
            <person name="Oakeley E.J."/>
            <person name="Faust A.-M."/>
            <person name="Dessus-Babus S."/>
            <person name="Altorfer M."/>
            <person name="Burckhardt D."/>
            <person name="Oertli M."/>
            <person name="Naumann U."/>
            <person name="Petersen F."/>
            <person name="Wong J."/>
        </authorList>
    </citation>
    <scope>NUCLEOTIDE SEQUENCE</scope>
    <source>
        <strain evidence="9">GSM-AAB239-AS_SAM_17_03QT</strain>
        <tissue evidence="9">Leaf</tissue>
    </source>
</reference>
<keyword evidence="5" id="KW-0238">DNA-binding</keyword>
<evidence type="ECO:0000256" key="6">
    <source>
        <dbReference type="ARBA" id="ARBA00023159"/>
    </source>
</evidence>
<dbReference type="GO" id="GO:0046872">
    <property type="term" value="F:metal ion binding"/>
    <property type="evidence" value="ECO:0007669"/>
    <property type="project" value="UniProtKB-KW"/>
</dbReference>
<evidence type="ECO:0000256" key="8">
    <source>
        <dbReference type="SAM" id="MobiDB-lite"/>
    </source>
</evidence>
<keyword evidence="7" id="KW-0539">Nucleus</keyword>
<comment type="subcellular location">
    <subcellularLocation>
        <location evidence="1">Nucleus</location>
    </subcellularLocation>
</comment>
<evidence type="ECO:0000313" key="11">
    <source>
        <dbReference type="Proteomes" id="UP001140949"/>
    </source>
</evidence>
<evidence type="ECO:0000256" key="3">
    <source>
        <dbReference type="ARBA" id="ARBA00022723"/>
    </source>
</evidence>
<evidence type="ECO:0000256" key="4">
    <source>
        <dbReference type="ARBA" id="ARBA00022833"/>
    </source>
</evidence>
<dbReference type="GO" id="GO:0005634">
    <property type="term" value="C:nucleus"/>
    <property type="evidence" value="ECO:0007669"/>
    <property type="project" value="UniProtKB-SubCell"/>
</dbReference>
<evidence type="ECO:0000313" key="9">
    <source>
        <dbReference type="EMBL" id="KAJ6823204.1"/>
    </source>
</evidence>
<keyword evidence="6" id="KW-0010">Activator</keyword>
<dbReference type="EMBL" id="JANAVB010019198">
    <property type="protein sequence ID" value="KAJ6828584.1"/>
    <property type="molecule type" value="Genomic_DNA"/>
</dbReference>
<dbReference type="PANTHER" id="PTHR31604">
    <property type="entry name" value="PROTEIN LATERAL ROOT PRIMORDIUM 1"/>
    <property type="match status" value="1"/>
</dbReference>
<name>A0AAX6G383_IRIPA</name>
<feature type="compositionally biased region" description="Polar residues" evidence="8">
    <location>
        <begin position="126"/>
        <end position="140"/>
    </location>
</feature>
<organism evidence="9 11">
    <name type="scientific">Iris pallida</name>
    <name type="common">Sweet iris</name>
    <dbReference type="NCBI Taxonomy" id="29817"/>
    <lineage>
        <taxon>Eukaryota</taxon>
        <taxon>Viridiplantae</taxon>
        <taxon>Streptophyta</taxon>
        <taxon>Embryophyta</taxon>
        <taxon>Tracheophyta</taxon>
        <taxon>Spermatophyta</taxon>
        <taxon>Magnoliopsida</taxon>
        <taxon>Liliopsida</taxon>
        <taxon>Asparagales</taxon>
        <taxon>Iridaceae</taxon>
        <taxon>Iridoideae</taxon>
        <taxon>Irideae</taxon>
        <taxon>Iris</taxon>
    </lineage>
</organism>
<keyword evidence="11" id="KW-1185">Reference proteome</keyword>
<accession>A0AAX6G383</accession>
<protein>
    <submittedName>
        <fullName evidence="9">Protein SHI RELATED SEQUENCE 1</fullName>
    </submittedName>
</protein>
<dbReference type="InterPro" id="IPR006510">
    <property type="entry name" value="Znf_LRP1"/>
</dbReference>
<dbReference type="GO" id="GO:0003700">
    <property type="term" value="F:DNA-binding transcription factor activity"/>
    <property type="evidence" value="ECO:0007669"/>
    <property type="project" value="InterPro"/>
</dbReference>
<reference evidence="9" key="1">
    <citation type="journal article" date="2023" name="GigaByte">
        <title>Genome assembly of the bearded iris, Iris pallida Lam.</title>
        <authorList>
            <person name="Bruccoleri R.E."/>
            <person name="Oakeley E.J."/>
            <person name="Faust A.M.E."/>
            <person name="Altorfer M."/>
            <person name="Dessus-Babus S."/>
            <person name="Burckhardt D."/>
            <person name="Oertli M."/>
            <person name="Naumann U."/>
            <person name="Petersen F."/>
            <person name="Wong J."/>
        </authorList>
    </citation>
    <scope>NUCLEOTIDE SEQUENCE</scope>
    <source>
        <strain evidence="9">GSM-AAB239-AS_SAM_17_03QT</strain>
    </source>
</reference>
<dbReference type="Proteomes" id="UP001140949">
    <property type="component" value="Unassembled WGS sequence"/>
</dbReference>
<dbReference type="Pfam" id="PF05142">
    <property type="entry name" value="DUF702"/>
    <property type="match status" value="1"/>
</dbReference>
<dbReference type="GO" id="GO:0003677">
    <property type="term" value="F:DNA binding"/>
    <property type="evidence" value="ECO:0007669"/>
    <property type="project" value="UniProtKB-KW"/>
</dbReference>
<dbReference type="EMBL" id="JANAVB010023409">
    <property type="protein sequence ID" value="KAJ6823204.1"/>
    <property type="molecule type" value="Genomic_DNA"/>
</dbReference>
<dbReference type="InterPro" id="IPR007818">
    <property type="entry name" value="SHI"/>
</dbReference>
<sequence>MAGFSLGGGGGGVGNIQEQELFLNSSNSASASATSRGFELWQQHQIHRHYSMLGASSDHRAAAAAAGGMIRGSGSGSTSCQDCGNQAKKDCSHTRCRTCCKSRGFHCPTHVKSTWVPASKRRERLQQQQLTASPSSQQPPRRTVGGGSSGEPSKRPRDLSTLLPTVITTTTTQLTGGMATADFPAEVSSPAVFRCVRVSPMDEADDEYAYQTAVSIGGHVFKGILYDQGPAEAHGESSSSAAAGTAAVGASPTAAAAPPASSAGLQVDPSVLYPTPLNAFVAGTQFFPHHHHPRP</sequence>
<dbReference type="InterPro" id="IPR006511">
    <property type="entry name" value="SHI_C"/>
</dbReference>
<dbReference type="NCBIfam" id="TIGR01624">
    <property type="entry name" value="LRP1_Cterm"/>
    <property type="match status" value="1"/>
</dbReference>
<dbReference type="AlphaFoldDB" id="A0AAX6G383"/>
<gene>
    <name evidence="10" type="ORF">M6B38_362580</name>
    <name evidence="9" type="ORF">M6B38_384770</name>
</gene>
<evidence type="ECO:0000256" key="7">
    <source>
        <dbReference type="ARBA" id="ARBA00023242"/>
    </source>
</evidence>